<dbReference type="Proteomes" id="UP000824165">
    <property type="component" value="Unassembled WGS sequence"/>
</dbReference>
<dbReference type="PANTHER" id="PTHR11669">
    <property type="entry name" value="REPLICATION FACTOR C / DNA POLYMERASE III GAMMA-TAU SUBUNIT"/>
    <property type="match status" value="1"/>
</dbReference>
<keyword evidence="1" id="KW-0472">Membrane</keyword>
<reference evidence="3" key="1">
    <citation type="submission" date="2020-10" db="EMBL/GenBank/DDBJ databases">
        <authorList>
            <person name="Gilroy R."/>
        </authorList>
    </citation>
    <scope>NUCLEOTIDE SEQUENCE</scope>
    <source>
        <strain evidence="3">CHK181-108</strain>
    </source>
</reference>
<keyword evidence="1" id="KW-1133">Transmembrane helix</keyword>
<feature type="domain" description="AAA+ ATPase" evidence="2">
    <location>
        <begin position="87"/>
        <end position="265"/>
    </location>
</feature>
<dbReference type="InterPro" id="IPR000523">
    <property type="entry name" value="Mg_chelatse_chII-like_cat_dom"/>
</dbReference>
<dbReference type="SMART" id="SM00382">
    <property type="entry name" value="AAA"/>
    <property type="match status" value="1"/>
</dbReference>
<dbReference type="PANTHER" id="PTHR11669:SF0">
    <property type="entry name" value="PROTEIN STICHEL-LIKE 2"/>
    <property type="match status" value="1"/>
</dbReference>
<dbReference type="Gene3D" id="3.40.50.300">
    <property type="entry name" value="P-loop containing nucleotide triphosphate hydrolases"/>
    <property type="match status" value="2"/>
</dbReference>
<organism evidence="3 4">
    <name type="scientific">Candidatus Ornithomonoglobus intestinigallinarum</name>
    <dbReference type="NCBI Taxonomy" id="2840894"/>
    <lineage>
        <taxon>Bacteria</taxon>
        <taxon>Bacillati</taxon>
        <taxon>Bacillota</taxon>
        <taxon>Clostridia</taxon>
        <taxon>Candidatus Ornithomonoglobus</taxon>
    </lineage>
</organism>
<dbReference type="GO" id="GO:0006261">
    <property type="term" value="P:DNA-templated DNA replication"/>
    <property type="evidence" value="ECO:0007669"/>
    <property type="project" value="TreeGrafter"/>
</dbReference>
<dbReference type="EMBL" id="DVLU01000007">
    <property type="protein sequence ID" value="HIT84461.1"/>
    <property type="molecule type" value="Genomic_DNA"/>
</dbReference>
<accession>A0A9D1H1Q0</accession>
<dbReference type="InterPro" id="IPR003593">
    <property type="entry name" value="AAA+_ATPase"/>
</dbReference>
<dbReference type="InterPro" id="IPR050238">
    <property type="entry name" value="DNA_Rep/Repair_Clamp_Loader"/>
</dbReference>
<gene>
    <name evidence="3" type="ORF">IAA60_01010</name>
</gene>
<keyword evidence="3" id="KW-0067">ATP-binding</keyword>
<evidence type="ECO:0000313" key="4">
    <source>
        <dbReference type="Proteomes" id="UP000824165"/>
    </source>
</evidence>
<protein>
    <submittedName>
        <fullName evidence="3">ATP-binding protein</fullName>
    </submittedName>
</protein>
<reference evidence="3" key="2">
    <citation type="journal article" date="2021" name="PeerJ">
        <title>Extensive microbial diversity within the chicken gut microbiome revealed by metagenomics and culture.</title>
        <authorList>
            <person name="Gilroy R."/>
            <person name="Ravi A."/>
            <person name="Getino M."/>
            <person name="Pursley I."/>
            <person name="Horton D.L."/>
            <person name="Alikhan N.F."/>
            <person name="Baker D."/>
            <person name="Gharbi K."/>
            <person name="Hall N."/>
            <person name="Watson M."/>
            <person name="Adriaenssens E.M."/>
            <person name="Foster-Nyarko E."/>
            <person name="Jarju S."/>
            <person name="Secka A."/>
            <person name="Antonio M."/>
            <person name="Oren A."/>
            <person name="Chaudhuri R.R."/>
            <person name="La Ragione R."/>
            <person name="Hildebrand F."/>
            <person name="Pallen M.J."/>
        </authorList>
    </citation>
    <scope>NUCLEOTIDE SEQUENCE</scope>
    <source>
        <strain evidence="3">CHK181-108</strain>
    </source>
</reference>
<evidence type="ECO:0000313" key="3">
    <source>
        <dbReference type="EMBL" id="HIT84461.1"/>
    </source>
</evidence>
<dbReference type="AlphaFoldDB" id="A0A9D1H1Q0"/>
<dbReference type="Pfam" id="PF01078">
    <property type="entry name" value="Mg_chelatase"/>
    <property type="match status" value="1"/>
</dbReference>
<dbReference type="CDD" id="cd00009">
    <property type="entry name" value="AAA"/>
    <property type="match status" value="1"/>
</dbReference>
<feature type="transmembrane region" description="Helical" evidence="1">
    <location>
        <begin position="6"/>
        <end position="22"/>
    </location>
</feature>
<proteinExistence type="predicted"/>
<dbReference type="GO" id="GO:0005524">
    <property type="term" value="F:ATP binding"/>
    <property type="evidence" value="ECO:0007669"/>
    <property type="project" value="UniProtKB-KW"/>
</dbReference>
<dbReference type="InterPro" id="IPR027417">
    <property type="entry name" value="P-loop_NTPase"/>
</dbReference>
<sequence>MEAFAAAVQLIFTIVIGMYFFMRLKNESGSDRAAAEEGKREAEHINRLRRITLTEPLTEAARPAEMSEIIGQEEGVRALKAALCGTNPQHVIIYGPPGVGKTAAARLALEEAKKSRGTPFLKTAKFIEADATIMRFDERSIADPLIGSVHDPIYQGAGAFGETGVPQPKEGAVTKAHGGVLFIDEIGELPDIQLNRLLKVLEDRRVYFESAYYSASNKKIPAYIHDIFRNGLPADFRLIGATTKSPSDIPEAVRSRCVEVFFAQLGREDIIRIIENAKYKLRLEADAGVTELIADYAKNGRDAVKMLQTISNIISLDGRTRAEPADAEWVIKAGRYTKNDARIIDISFVKTRNS</sequence>
<evidence type="ECO:0000256" key="1">
    <source>
        <dbReference type="SAM" id="Phobius"/>
    </source>
</evidence>
<keyword evidence="3" id="KW-0547">Nucleotide-binding</keyword>
<dbReference type="SUPFAM" id="SSF52540">
    <property type="entry name" value="P-loop containing nucleoside triphosphate hydrolases"/>
    <property type="match status" value="1"/>
</dbReference>
<name>A0A9D1H1Q0_9FIRM</name>
<keyword evidence="1" id="KW-0812">Transmembrane</keyword>
<comment type="caution">
    <text evidence="3">The sequence shown here is derived from an EMBL/GenBank/DDBJ whole genome shotgun (WGS) entry which is preliminary data.</text>
</comment>
<evidence type="ECO:0000259" key="2">
    <source>
        <dbReference type="SMART" id="SM00382"/>
    </source>
</evidence>